<name>A0A0J5P7P6_9PAST</name>
<dbReference type="PROSITE" id="PS51257">
    <property type="entry name" value="PROKAR_LIPOPROTEIN"/>
    <property type="match status" value="1"/>
</dbReference>
<dbReference type="PATRIC" id="fig|67855.3.peg.737"/>
<protein>
    <recommendedName>
        <fullName evidence="3">Lipoprotein</fullName>
    </recommendedName>
</protein>
<dbReference type="Proteomes" id="UP000036270">
    <property type="component" value="Unassembled WGS sequence"/>
</dbReference>
<evidence type="ECO:0008006" key="3">
    <source>
        <dbReference type="Google" id="ProtNLM"/>
    </source>
</evidence>
<gene>
    <name evidence="1" type="ORF">RO21_04400</name>
</gene>
<organism evidence="1 2">
    <name type="scientific">Muribacter muris</name>
    <dbReference type="NCBI Taxonomy" id="67855"/>
    <lineage>
        <taxon>Bacteria</taxon>
        <taxon>Pseudomonadati</taxon>
        <taxon>Pseudomonadota</taxon>
        <taxon>Gammaproteobacteria</taxon>
        <taxon>Pasteurellales</taxon>
        <taxon>Pasteurellaceae</taxon>
        <taxon>Muribacter</taxon>
    </lineage>
</organism>
<evidence type="ECO:0000313" key="1">
    <source>
        <dbReference type="EMBL" id="KMK51780.1"/>
    </source>
</evidence>
<keyword evidence="2" id="KW-1185">Reference proteome</keyword>
<accession>A0A0J5P7P6</accession>
<dbReference type="AlphaFoldDB" id="A0A0J5P7P6"/>
<dbReference type="RefSeq" id="WP_047976582.1">
    <property type="nucleotide sequence ID" value="NZ_JWIZ01000023.1"/>
</dbReference>
<sequence length="62" mass="6987">MKRLFAIFPLFLTACSSESSTGLNSQITDAIADKDAIGKMRLTQQKMKQDQAQQEAFELFFP</sequence>
<reference evidence="1 2" key="1">
    <citation type="submission" date="2014-12" db="EMBL/GenBank/DDBJ databases">
        <title>Reclassification of Actinobacillus muris as Muribacter muris.</title>
        <authorList>
            <person name="Christensen H."/>
            <person name="Nicklas W."/>
            <person name="Bisgaard M."/>
        </authorList>
    </citation>
    <scope>NUCLEOTIDE SEQUENCE [LARGE SCALE GENOMIC DNA]</scope>
    <source>
        <strain evidence="1 2">Ackerman80-443D</strain>
    </source>
</reference>
<comment type="caution">
    <text evidence="1">The sequence shown here is derived from an EMBL/GenBank/DDBJ whole genome shotgun (WGS) entry which is preliminary data.</text>
</comment>
<evidence type="ECO:0000313" key="2">
    <source>
        <dbReference type="Proteomes" id="UP000036270"/>
    </source>
</evidence>
<proteinExistence type="predicted"/>
<dbReference type="EMBL" id="JWIZ01000023">
    <property type="protein sequence ID" value="KMK51780.1"/>
    <property type="molecule type" value="Genomic_DNA"/>
</dbReference>